<dbReference type="EMBL" id="JADCNL010000005">
    <property type="protein sequence ID" value="KAG0479250.1"/>
    <property type="molecule type" value="Genomic_DNA"/>
</dbReference>
<gene>
    <name evidence="1" type="ORF">HPP92_010108</name>
</gene>
<evidence type="ECO:0000313" key="2">
    <source>
        <dbReference type="Proteomes" id="UP000636800"/>
    </source>
</evidence>
<comment type="caution">
    <text evidence="1">The sequence shown here is derived from an EMBL/GenBank/DDBJ whole genome shotgun (WGS) entry which is preliminary data.</text>
</comment>
<name>A0A835R056_VANPL</name>
<evidence type="ECO:0000313" key="1">
    <source>
        <dbReference type="EMBL" id="KAG0479250.1"/>
    </source>
</evidence>
<reference evidence="1 2" key="1">
    <citation type="journal article" date="2020" name="Nat. Food">
        <title>A phased Vanilla planifolia genome enables genetic improvement of flavour and production.</title>
        <authorList>
            <person name="Hasing T."/>
            <person name="Tang H."/>
            <person name="Brym M."/>
            <person name="Khazi F."/>
            <person name="Huang T."/>
            <person name="Chambers A.H."/>
        </authorList>
    </citation>
    <scope>NUCLEOTIDE SEQUENCE [LARGE SCALE GENOMIC DNA]</scope>
    <source>
        <tissue evidence="1">Leaf</tissue>
    </source>
</reference>
<keyword evidence="2" id="KW-1185">Reference proteome</keyword>
<dbReference type="AlphaFoldDB" id="A0A835R056"/>
<organism evidence="1 2">
    <name type="scientific">Vanilla planifolia</name>
    <name type="common">Vanilla</name>
    <dbReference type="NCBI Taxonomy" id="51239"/>
    <lineage>
        <taxon>Eukaryota</taxon>
        <taxon>Viridiplantae</taxon>
        <taxon>Streptophyta</taxon>
        <taxon>Embryophyta</taxon>
        <taxon>Tracheophyta</taxon>
        <taxon>Spermatophyta</taxon>
        <taxon>Magnoliopsida</taxon>
        <taxon>Liliopsida</taxon>
        <taxon>Asparagales</taxon>
        <taxon>Orchidaceae</taxon>
        <taxon>Vanilloideae</taxon>
        <taxon>Vanilleae</taxon>
        <taxon>Vanilla</taxon>
    </lineage>
</organism>
<dbReference type="Proteomes" id="UP000636800">
    <property type="component" value="Chromosome 5"/>
</dbReference>
<sequence length="133" mass="14705">MPLFRNSYSSNFTFQISATLQCKHLLQTSPRTPNPEASAKQQLFCIYLLPCLSSGILTAVTLHFKYQQLYNANICCKLLLGHLTLKPVTFSTAVATLQQQNLSKKHPALSNSLGSFTGKENKPADVLHHLEGS</sequence>
<accession>A0A835R056</accession>
<proteinExistence type="predicted"/>
<protein>
    <submittedName>
        <fullName evidence="1">Uncharacterized protein</fullName>
    </submittedName>
</protein>